<sequence>MTTATAEQSSATAPHLNATNRHDFVLMFDVTNGNPNGDPDAGNLPRVDPETGLGIVTDVSLKRKVRNYVDALRGGEDRYKIYVQQGAILNNQHGRAYAALGKDPKKATQGDIQAAKRWMCENFFDIRTFGAVMSTEVNAGQVRGPVQLTFARSVDPILGLDAAITRVALTKPDPKQAAEDETARSGTMGRKAYIPYGLYVAHGFYVPAFARDTGFGDEDLAVLWQALVNMWDLDRSASRGLTACRGLYVFSHSSPLGNAPAHKLLDLVKPKRKDEVTVARSFDDYQPVEVDTSRLPQGVTLTRLDE</sequence>
<dbReference type="Proteomes" id="UP001064971">
    <property type="component" value="Plasmid pDAETH-1"/>
</dbReference>
<dbReference type="InterPro" id="IPR006482">
    <property type="entry name" value="Cas7_Csh2/Csh2"/>
</dbReference>
<evidence type="ECO:0000313" key="1">
    <source>
        <dbReference type="EMBL" id="BDP43477.1"/>
    </source>
</evidence>
<dbReference type="InterPro" id="IPR013418">
    <property type="entry name" value="CRISPR-assoc_prot_Cas7/Csd2"/>
</dbReference>
<name>A0ABM8AIF4_9DEIO</name>
<geneLocation type="plasmid" evidence="1 2">
    <name>pDAETH-1</name>
</geneLocation>
<keyword evidence="2" id="KW-1185">Reference proteome</keyword>
<accession>A0ABM8AIF4</accession>
<keyword evidence="1" id="KW-0614">Plasmid</keyword>
<gene>
    <name evidence="1" type="ORF">DAETH_34460</name>
</gene>
<reference evidence="1" key="1">
    <citation type="submission" date="2022-07" db="EMBL/GenBank/DDBJ databases">
        <title>Complete Genome Sequence of the Radioresistant Bacterium Deinococcus aetherius ST0316, Isolated from the Air Dust collected in Lower Stratosphere above Japan.</title>
        <authorList>
            <person name="Satoh K."/>
            <person name="Hagiwara K."/>
            <person name="Katsumata K."/>
            <person name="Kubo A."/>
            <person name="Yokobori S."/>
            <person name="Yamagishi A."/>
            <person name="Oono Y."/>
            <person name="Narumi I."/>
        </authorList>
    </citation>
    <scope>NUCLEOTIDE SEQUENCE</scope>
    <source>
        <strain evidence="1">ST0316</strain>
        <plasmid evidence="1">pDAETH-1</plasmid>
    </source>
</reference>
<proteinExistence type="predicted"/>
<dbReference type="NCBIfam" id="TIGR02589">
    <property type="entry name" value="cas_Csd2"/>
    <property type="match status" value="1"/>
</dbReference>
<dbReference type="EMBL" id="AP026561">
    <property type="protein sequence ID" value="BDP43477.1"/>
    <property type="molecule type" value="Genomic_DNA"/>
</dbReference>
<dbReference type="NCBIfam" id="TIGR01595">
    <property type="entry name" value="cas_CT1132"/>
    <property type="match status" value="1"/>
</dbReference>
<dbReference type="Pfam" id="PF05107">
    <property type="entry name" value="Cas_Cas7"/>
    <property type="match status" value="1"/>
</dbReference>
<evidence type="ECO:0000313" key="2">
    <source>
        <dbReference type="Proteomes" id="UP001064971"/>
    </source>
</evidence>
<protein>
    <submittedName>
        <fullName evidence="1">Type I-C CRISPR-associated protein Cas7/Csd2</fullName>
    </submittedName>
</protein>
<organism evidence="1 2">
    <name type="scientific">Deinococcus aetherius</name>
    <dbReference type="NCBI Taxonomy" id="200252"/>
    <lineage>
        <taxon>Bacteria</taxon>
        <taxon>Thermotogati</taxon>
        <taxon>Deinococcota</taxon>
        <taxon>Deinococci</taxon>
        <taxon>Deinococcales</taxon>
        <taxon>Deinococcaceae</taxon>
        <taxon>Deinococcus</taxon>
    </lineage>
</organism>
<dbReference type="RefSeq" id="WP_264777956.1">
    <property type="nucleotide sequence ID" value="NZ_AP026561.1"/>
</dbReference>